<dbReference type="Gene3D" id="3.30.70.270">
    <property type="match status" value="2"/>
</dbReference>
<dbReference type="PANTHER" id="PTHR37984:SF5">
    <property type="entry name" value="PROTEIN NYNRIN-LIKE"/>
    <property type="match status" value="1"/>
</dbReference>
<name>A0AAD2CZV1_9STRA</name>
<evidence type="ECO:0000313" key="3">
    <source>
        <dbReference type="Proteomes" id="UP001295423"/>
    </source>
</evidence>
<dbReference type="CDD" id="cd01647">
    <property type="entry name" value="RT_LTR"/>
    <property type="match status" value="1"/>
</dbReference>
<sequence>MERSFIYCPQGKWTMLQKRVYPLPKISDLLTDISGFTYASAIDLNMGCWNVRITPETSKLCTIILPWGKYIYQKLPMGAMSSAYIFQEAMNRLMEGLSHILTYLDDILCVTKGDFEDHLQRLELCLQRLHKAGLKVNLPKSEFATQQFKCLGYLVLRQGIRPLASKVEAIQQLKPPKTLKQLCSFLGMLNYYRDMWEKRSHMLAPFTELIK</sequence>
<dbReference type="InterPro" id="IPR050951">
    <property type="entry name" value="Retrovirus_Pol_polyprotein"/>
</dbReference>
<feature type="domain" description="Reverse transcriptase" evidence="1">
    <location>
        <begin position="1"/>
        <end position="155"/>
    </location>
</feature>
<dbReference type="PANTHER" id="PTHR37984">
    <property type="entry name" value="PROTEIN CBG26694"/>
    <property type="match status" value="1"/>
</dbReference>
<proteinExistence type="predicted"/>
<dbReference type="PROSITE" id="PS50878">
    <property type="entry name" value="RT_POL"/>
    <property type="match status" value="1"/>
</dbReference>
<gene>
    <name evidence="2" type="ORF">CYCCA115_LOCUS9026</name>
</gene>
<dbReference type="SUPFAM" id="SSF56672">
    <property type="entry name" value="DNA/RNA polymerases"/>
    <property type="match status" value="1"/>
</dbReference>
<comment type="caution">
    <text evidence="2">The sequence shown here is derived from an EMBL/GenBank/DDBJ whole genome shotgun (WGS) entry which is preliminary data.</text>
</comment>
<dbReference type="InterPro" id="IPR043502">
    <property type="entry name" value="DNA/RNA_pol_sf"/>
</dbReference>
<organism evidence="2 3">
    <name type="scientific">Cylindrotheca closterium</name>
    <dbReference type="NCBI Taxonomy" id="2856"/>
    <lineage>
        <taxon>Eukaryota</taxon>
        <taxon>Sar</taxon>
        <taxon>Stramenopiles</taxon>
        <taxon>Ochrophyta</taxon>
        <taxon>Bacillariophyta</taxon>
        <taxon>Bacillariophyceae</taxon>
        <taxon>Bacillariophycidae</taxon>
        <taxon>Bacillariales</taxon>
        <taxon>Bacillariaceae</taxon>
        <taxon>Cylindrotheca</taxon>
    </lineage>
</organism>
<accession>A0AAD2CZV1</accession>
<reference evidence="2" key="1">
    <citation type="submission" date="2023-08" db="EMBL/GenBank/DDBJ databases">
        <authorList>
            <person name="Audoor S."/>
            <person name="Bilcke G."/>
        </authorList>
    </citation>
    <scope>NUCLEOTIDE SEQUENCE</scope>
</reference>
<dbReference type="AlphaFoldDB" id="A0AAD2CZV1"/>
<dbReference type="InterPro" id="IPR000477">
    <property type="entry name" value="RT_dom"/>
</dbReference>
<evidence type="ECO:0000313" key="2">
    <source>
        <dbReference type="EMBL" id="CAJ1944719.1"/>
    </source>
</evidence>
<evidence type="ECO:0000259" key="1">
    <source>
        <dbReference type="PROSITE" id="PS50878"/>
    </source>
</evidence>
<dbReference type="Pfam" id="PF00078">
    <property type="entry name" value="RVT_1"/>
    <property type="match status" value="1"/>
</dbReference>
<dbReference type="InterPro" id="IPR043128">
    <property type="entry name" value="Rev_trsase/Diguanyl_cyclase"/>
</dbReference>
<dbReference type="EMBL" id="CAKOGP040001236">
    <property type="protein sequence ID" value="CAJ1944719.1"/>
    <property type="molecule type" value="Genomic_DNA"/>
</dbReference>
<dbReference type="Proteomes" id="UP001295423">
    <property type="component" value="Unassembled WGS sequence"/>
</dbReference>
<protein>
    <recommendedName>
        <fullName evidence="1">Reverse transcriptase domain-containing protein</fullName>
    </recommendedName>
</protein>
<keyword evidence="3" id="KW-1185">Reference proteome</keyword>